<feature type="signal peptide" evidence="2">
    <location>
        <begin position="1"/>
        <end position="24"/>
    </location>
</feature>
<dbReference type="RefSeq" id="WP_202245053.1">
    <property type="nucleotide sequence ID" value="NZ_JAESIY010000007.1"/>
</dbReference>
<evidence type="ECO:0000313" key="5">
    <source>
        <dbReference type="Proteomes" id="UP000659388"/>
    </source>
</evidence>
<reference evidence="4" key="1">
    <citation type="submission" date="2021-01" db="EMBL/GenBank/DDBJ databases">
        <title>Fulvivirga kasyanovii gen. nov., sp nov., a novel member of the phylum Bacteroidetes isolated from seawater in a mussel farm.</title>
        <authorList>
            <person name="Zhao L.-H."/>
            <person name="Wang Z.-J."/>
        </authorList>
    </citation>
    <scope>NUCLEOTIDE SEQUENCE</scope>
    <source>
        <strain evidence="4">2943</strain>
    </source>
</reference>
<dbReference type="InterPro" id="IPR022601">
    <property type="entry name" value="DUF3160"/>
</dbReference>
<organism evidence="4 5">
    <name type="scientific">Fulvivirga sediminis</name>
    <dbReference type="NCBI Taxonomy" id="2803949"/>
    <lineage>
        <taxon>Bacteria</taxon>
        <taxon>Pseudomonadati</taxon>
        <taxon>Bacteroidota</taxon>
        <taxon>Cytophagia</taxon>
        <taxon>Cytophagales</taxon>
        <taxon>Fulvivirgaceae</taxon>
        <taxon>Fulvivirga</taxon>
    </lineage>
</organism>
<dbReference type="InterPro" id="IPR025582">
    <property type="entry name" value="YARHG_dom"/>
</dbReference>
<dbReference type="AlphaFoldDB" id="A0A937FAF9"/>
<dbReference type="Proteomes" id="UP000659388">
    <property type="component" value="Unassembled WGS sequence"/>
</dbReference>
<keyword evidence="2" id="KW-0732">Signal</keyword>
<dbReference type="InterPro" id="IPR038434">
    <property type="entry name" value="YARHG_sf"/>
</dbReference>
<dbReference type="Pfam" id="PF13308">
    <property type="entry name" value="YARHG"/>
    <property type="match status" value="1"/>
</dbReference>
<evidence type="ECO:0000256" key="1">
    <source>
        <dbReference type="SAM" id="MobiDB-lite"/>
    </source>
</evidence>
<comment type="caution">
    <text evidence="4">The sequence shown here is derived from an EMBL/GenBank/DDBJ whole genome shotgun (WGS) entry which is preliminary data.</text>
</comment>
<sequence length="862" mass="100084">MIFSRHFFRELILLLAITSTLLSACSTSDNKKDQKKSTNNTSKEFPEYTPYINGEPSSSSTYDEDQTEEDKYYQYEHEAGKYHQYEFESSWDPTPYNELREGLPPFDFDQDISDKSAFELRILRNSIPARYGYLFMKSDIRGYFEKYRWYRLLMEARWYGDCEYSGMQPAPPIEYTSEELAFMDKVSKLEAKRNSENYILTNGQKRANTKNIINAWQYRNLPEELMERLGKHGFAIVPNNNVQLFHVYESNDYSQTQNFVTTDLYLQLFHMQFSFMLRQLEEEKFIPILNEMLQGFLGEVNNQQAMVMDEEVKNALFYNGASYAIPLTLLDSGITHVPETYRSQVQKELDKIETSQADLSSILDAHKKYEFPYDQFKPRGHYTRTEPLKRYFRAMQWLQLAPYCLEKESDLKKAIVAAYILNNGKGKSGKSLLSLYEAILTPTTFLVGKPDNLSLLDICHILKAKNYTKIEEAVSSEAMSEILREMRTLAKEKNIIKPKVELTCPDKINFMPARFVLDNEILQEMIDVKRRPYPKGLDVMAAFGSKAAENILLDELGEQENWSEYIPNLSEMQRKYGQFENWDESVYAKWIEGLSEMLDPDERYPYFMQLPQWQKKNLNTALASWAELKHDAILYTEQIMAAECGGGGDCAPPPSPYVVGYVEPNVKYWQSAIDLLNLTRNLLQKHDLLDNRMDQQLSSLKETSTFLLTVSNKELKGEKLSDQEYRTIELIGSSVDDATRSILEINEWSEVSGPDKEIGIVADIYTNNQGEEAGILHEAVGYANDIYVLVEIEGHLYITKGATFSYYEFPMPLDKRLTDDEWQEMLRKNKVYPTPDWMDEIILDLNDDIRPETVEYIYSSGC</sequence>
<evidence type="ECO:0000259" key="3">
    <source>
        <dbReference type="SMART" id="SM01324"/>
    </source>
</evidence>
<dbReference type="SMART" id="SM01325">
    <property type="entry name" value="DUF3160"/>
    <property type="match status" value="1"/>
</dbReference>
<gene>
    <name evidence="4" type="ORF">JL102_14075</name>
</gene>
<feature type="chain" id="PRO_5037574302" evidence="2">
    <location>
        <begin position="25"/>
        <end position="862"/>
    </location>
</feature>
<protein>
    <submittedName>
        <fullName evidence="4">DUF3160 domain-containing protein</fullName>
    </submittedName>
</protein>
<accession>A0A937FAF9</accession>
<evidence type="ECO:0000313" key="4">
    <source>
        <dbReference type="EMBL" id="MBL3657270.1"/>
    </source>
</evidence>
<keyword evidence="5" id="KW-1185">Reference proteome</keyword>
<feature type="domain" description="YARHG" evidence="3">
    <location>
        <begin position="97"/>
        <end position="191"/>
    </location>
</feature>
<dbReference type="Pfam" id="PF11369">
    <property type="entry name" value="DUF3160"/>
    <property type="match status" value="1"/>
</dbReference>
<evidence type="ECO:0000256" key="2">
    <source>
        <dbReference type="SAM" id="SignalP"/>
    </source>
</evidence>
<dbReference type="PROSITE" id="PS51257">
    <property type="entry name" value="PROKAR_LIPOPROTEIN"/>
    <property type="match status" value="1"/>
</dbReference>
<dbReference type="Gene3D" id="1.20.58.1690">
    <property type="match status" value="1"/>
</dbReference>
<dbReference type="SMART" id="SM01324">
    <property type="entry name" value="YARHG"/>
    <property type="match status" value="1"/>
</dbReference>
<proteinExistence type="predicted"/>
<feature type="region of interest" description="Disordered" evidence="1">
    <location>
        <begin position="27"/>
        <end position="68"/>
    </location>
</feature>
<dbReference type="EMBL" id="JAESIY010000007">
    <property type="protein sequence ID" value="MBL3657270.1"/>
    <property type="molecule type" value="Genomic_DNA"/>
</dbReference>
<name>A0A937FAF9_9BACT</name>